<dbReference type="Proteomes" id="UP000593737">
    <property type="component" value="Chromosome"/>
</dbReference>
<name>A0A7S8FD89_9BACT</name>
<gene>
    <name evidence="1" type="ORF">Nkreftii_001320</name>
</gene>
<dbReference type="AlphaFoldDB" id="A0A7S8FD89"/>
<sequence length="81" mass="8409">MNGKKPYTPPQLYEVVLDQEQAILATCSLATMATSAGGTVGCRPPTGCSNYPGASPTGCKRSVLPAMYMGRTCHDSGPRAS</sequence>
<evidence type="ECO:0000313" key="1">
    <source>
        <dbReference type="EMBL" id="QPD03546.1"/>
    </source>
</evidence>
<protein>
    <submittedName>
        <fullName evidence="1">Uncharacterized protein</fullName>
    </submittedName>
</protein>
<reference evidence="1 2" key="1">
    <citation type="journal article" date="2020" name="ISME J.">
        <title>Enrichment and physiological characterization of a novel comammox Nitrospira indicates ammonium inhibition of complete nitrification.</title>
        <authorList>
            <person name="Sakoula D."/>
            <person name="Koch H."/>
            <person name="Frank J."/>
            <person name="Jetten M.S.M."/>
            <person name="van Kessel M.A.H.J."/>
            <person name="Lucker S."/>
        </authorList>
    </citation>
    <scope>NUCLEOTIDE SEQUENCE [LARGE SCALE GENOMIC DNA]</scope>
    <source>
        <strain evidence="1">Comreactor17</strain>
    </source>
</reference>
<organism evidence="1 2">
    <name type="scientific">Candidatus Nitrospira kreftii</name>
    <dbReference type="NCBI Taxonomy" id="2652173"/>
    <lineage>
        <taxon>Bacteria</taxon>
        <taxon>Pseudomonadati</taxon>
        <taxon>Nitrospirota</taxon>
        <taxon>Nitrospiria</taxon>
        <taxon>Nitrospirales</taxon>
        <taxon>Nitrospiraceae</taxon>
        <taxon>Nitrospira</taxon>
    </lineage>
</organism>
<accession>A0A7S8FD89</accession>
<dbReference type="KEGG" id="nkf:Nkreftii_001320"/>
<proteinExistence type="predicted"/>
<evidence type="ECO:0000313" key="2">
    <source>
        <dbReference type="Proteomes" id="UP000593737"/>
    </source>
</evidence>
<dbReference type="EMBL" id="CP047423">
    <property type="protein sequence ID" value="QPD03546.1"/>
    <property type="molecule type" value="Genomic_DNA"/>
</dbReference>